<keyword evidence="1" id="KW-0812">Transmembrane</keyword>
<dbReference type="InterPro" id="IPR036259">
    <property type="entry name" value="MFS_trans_sf"/>
</dbReference>
<gene>
    <name evidence="2" type="ORF">QCA50_006476</name>
</gene>
<evidence type="ECO:0000256" key="1">
    <source>
        <dbReference type="SAM" id="Phobius"/>
    </source>
</evidence>
<organism evidence="2 3">
    <name type="scientific">Cerrena zonata</name>
    <dbReference type="NCBI Taxonomy" id="2478898"/>
    <lineage>
        <taxon>Eukaryota</taxon>
        <taxon>Fungi</taxon>
        <taxon>Dikarya</taxon>
        <taxon>Basidiomycota</taxon>
        <taxon>Agaricomycotina</taxon>
        <taxon>Agaricomycetes</taxon>
        <taxon>Polyporales</taxon>
        <taxon>Cerrenaceae</taxon>
        <taxon>Cerrena</taxon>
    </lineage>
</organism>
<accession>A0AAW0GE54</accession>
<proteinExistence type="predicted"/>
<protein>
    <submittedName>
        <fullName evidence="2">Uncharacterized protein</fullName>
    </submittedName>
</protein>
<keyword evidence="1" id="KW-0472">Membrane</keyword>
<evidence type="ECO:0000313" key="2">
    <source>
        <dbReference type="EMBL" id="KAK7689837.1"/>
    </source>
</evidence>
<sequence length="118" mass="12794">MKGRQVVMASAACLNGIGDLWLCLSAFLPPIRTPYSLLFSAFIKGLGGSFSVVQATTARSFYLGLALVMFWFASALAPLGVSIILLGDHYATCFGIATACWVIYFLYAVFILKETRIP</sequence>
<dbReference type="Gene3D" id="1.20.1250.20">
    <property type="entry name" value="MFS general substrate transporter like domains"/>
    <property type="match status" value="1"/>
</dbReference>
<keyword evidence="1" id="KW-1133">Transmembrane helix</keyword>
<name>A0AAW0GE54_9APHY</name>
<dbReference type="AlphaFoldDB" id="A0AAW0GE54"/>
<dbReference type="SUPFAM" id="SSF103473">
    <property type="entry name" value="MFS general substrate transporter"/>
    <property type="match status" value="1"/>
</dbReference>
<reference evidence="2 3" key="1">
    <citation type="submission" date="2022-09" db="EMBL/GenBank/DDBJ databases">
        <authorList>
            <person name="Palmer J.M."/>
        </authorList>
    </citation>
    <scope>NUCLEOTIDE SEQUENCE [LARGE SCALE GENOMIC DNA]</scope>
    <source>
        <strain evidence="2 3">DSM 7382</strain>
    </source>
</reference>
<keyword evidence="3" id="KW-1185">Reference proteome</keyword>
<dbReference type="Proteomes" id="UP001385951">
    <property type="component" value="Unassembled WGS sequence"/>
</dbReference>
<feature type="transmembrane region" description="Helical" evidence="1">
    <location>
        <begin position="60"/>
        <end position="83"/>
    </location>
</feature>
<dbReference type="EMBL" id="JASBNA010000007">
    <property type="protein sequence ID" value="KAK7689837.1"/>
    <property type="molecule type" value="Genomic_DNA"/>
</dbReference>
<evidence type="ECO:0000313" key="3">
    <source>
        <dbReference type="Proteomes" id="UP001385951"/>
    </source>
</evidence>
<comment type="caution">
    <text evidence="2">The sequence shown here is derived from an EMBL/GenBank/DDBJ whole genome shotgun (WGS) entry which is preliminary data.</text>
</comment>
<feature type="transmembrane region" description="Helical" evidence="1">
    <location>
        <begin position="89"/>
        <end position="112"/>
    </location>
</feature>